<feature type="region of interest" description="Disordered" evidence="1">
    <location>
        <begin position="561"/>
        <end position="591"/>
    </location>
</feature>
<feature type="domain" description="R3H" evidence="2">
    <location>
        <begin position="15"/>
        <end position="81"/>
    </location>
</feature>
<feature type="compositionally biased region" description="Basic and acidic residues" evidence="1">
    <location>
        <begin position="503"/>
        <end position="524"/>
    </location>
</feature>
<protein>
    <recommendedName>
        <fullName evidence="2">R3H domain-containing protein</fullName>
    </recommendedName>
</protein>
<feature type="compositionally biased region" description="Basic and acidic residues" evidence="1">
    <location>
        <begin position="718"/>
        <end position="739"/>
    </location>
</feature>
<feature type="compositionally biased region" description="Basic and acidic residues" evidence="1">
    <location>
        <begin position="692"/>
        <end position="709"/>
    </location>
</feature>
<evidence type="ECO:0000259" key="2">
    <source>
        <dbReference type="PROSITE" id="PS51061"/>
    </source>
</evidence>
<dbReference type="InterPro" id="IPR001374">
    <property type="entry name" value="R3H_dom"/>
</dbReference>
<feature type="compositionally biased region" description="Basic and acidic residues" evidence="1">
    <location>
        <begin position="611"/>
        <end position="630"/>
    </location>
</feature>
<dbReference type="InterPro" id="IPR012677">
    <property type="entry name" value="Nucleotide-bd_a/b_plait_sf"/>
</dbReference>
<evidence type="ECO:0000256" key="1">
    <source>
        <dbReference type="SAM" id="MobiDB-lite"/>
    </source>
</evidence>
<feature type="compositionally biased region" description="Basic and acidic residues" evidence="1">
    <location>
        <begin position="669"/>
        <end position="685"/>
    </location>
</feature>
<dbReference type="Gene3D" id="3.30.70.330">
    <property type="match status" value="1"/>
</dbReference>
<dbReference type="Gene3D" id="3.30.1370.50">
    <property type="entry name" value="R3H-like domain"/>
    <property type="match status" value="1"/>
</dbReference>
<dbReference type="PANTHER" id="PTHR21678:SF0">
    <property type="entry name" value="C3H1-TYPE DOMAIN-CONTAINING PROTEIN"/>
    <property type="match status" value="1"/>
</dbReference>
<gene>
    <name evidence="3" type="ORF">PEVE_00010015</name>
</gene>
<feature type="region of interest" description="Disordered" evidence="1">
    <location>
        <begin position="935"/>
        <end position="961"/>
    </location>
</feature>
<reference evidence="3 4" key="1">
    <citation type="submission" date="2022-05" db="EMBL/GenBank/DDBJ databases">
        <authorList>
            <consortium name="Genoscope - CEA"/>
            <person name="William W."/>
        </authorList>
    </citation>
    <scope>NUCLEOTIDE SEQUENCE [LARGE SCALE GENOMIC DNA]</scope>
</reference>
<feature type="compositionally biased region" description="Polar residues" evidence="1">
    <location>
        <begin position="740"/>
        <end position="750"/>
    </location>
</feature>
<keyword evidence="4" id="KW-1185">Reference proteome</keyword>
<dbReference type="PANTHER" id="PTHR21678">
    <property type="entry name" value="GROWTH INHIBITION AND DIFFERENTIATION RELATED PROTEIN 88"/>
    <property type="match status" value="1"/>
</dbReference>
<dbReference type="InterPro" id="IPR036867">
    <property type="entry name" value="R3H_dom_sf"/>
</dbReference>
<feature type="region of interest" description="Disordered" evidence="1">
    <location>
        <begin position="493"/>
        <end position="524"/>
    </location>
</feature>
<dbReference type="InterPro" id="IPR039884">
    <property type="entry name" value="R3HC1/R3HCL"/>
</dbReference>
<dbReference type="Proteomes" id="UP001159427">
    <property type="component" value="Unassembled WGS sequence"/>
</dbReference>
<feature type="compositionally biased region" description="Basic and acidic residues" evidence="1">
    <location>
        <begin position="569"/>
        <end position="584"/>
    </location>
</feature>
<dbReference type="SMART" id="SM00393">
    <property type="entry name" value="R3H"/>
    <property type="match status" value="1"/>
</dbReference>
<accession>A0ABN8LD11</accession>
<dbReference type="PROSITE" id="PS51061">
    <property type="entry name" value="R3H"/>
    <property type="match status" value="1"/>
</dbReference>
<evidence type="ECO:0000313" key="3">
    <source>
        <dbReference type="EMBL" id="CAH3014958.1"/>
    </source>
</evidence>
<feature type="region of interest" description="Disordered" evidence="1">
    <location>
        <begin position="606"/>
        <end position="771"/>
    </location>
</feature>
<comment type="caution">
    <text evidence="3">The sequence shown here is derived from an EMBL/GenBank/DDBJ whole genome shotgun (WGS) entry which is preliminary data.</text>
</comment>
<dbReference type="SUPFAM" id="SSF82708">
    <property type="entry name" value="R3H domain"/>
    <property type="match status" value="1"/>
</dbReference>
<feature type="compositionally biased region" description="Acidic residues" evidence="1">
    <location>
        <begin position="756"/>
        <end position="771"/>
    </location>
</feature>
<proteinExistence type="predicted"/>
<dbReference type="Pfam" id="PF01424">
    <property type="entry name" value="R3H"/>
    <property type="match status" value="1"/>
</dbReference>
<name>A0ABN8LD11_9CNID</name>
<sequence length="961" mass="107377">MVLHFNGRYRKVKECDFLEQAEDELAKFHQNSCKPNSVLVFPPLKAHYRFLIHQLVGEDSRLHSVSIGEGQQRRTVVYFARARYMLSVIEMAQSPSTPQRTFFGRGRGRKTRRPDQQLYVPGALRQARWEQQEQKLSKEGAVEREENEIISTDNAAGADALSRSTVEEFSDKCFGQECDSQVDESKINVVDGTQGSGNIQDQQRNINCTSIRGISSGSLGRDDVNQIDGKELKNEEVTTIARDSTMATCESAPPLTYITANNGSGSFDSQFLNTETNGDKFDDINYKGVIDGTGSLQISSTCADRDNGAAENSSADASEDFKMLNNKTCNGTDRMTLHNQFERASNENLVSVLNQKQDDPLLKANKGLLVKETTNHRNGIKSKVTEDGEVISDHLSEVAAVVDANHDHGMAKVGNDEIRPDMKSVSYSDVPMTYGSYAVDCSMEKIQNKIIGPKSVQQSALLSSATQEYTESNFGTNVLTLCEQMPAAALTDSLQETSGGRTVSKDYYPRDQHITDNRHPQDVSENANRKFDKTALALSDLTGSYSFRTCTEEVTDKAEVGTSQVDYNSEGKDTVNSANDRDTSSENTNPTCLVEINREVETVSCDFGGRNLDKTSDGLEGNSEGKRENIEASSGKIEDFSDPIPVNVSKTNNEQKTETSKKKKSKKDKSKEKTDEKTKNKEKGEKKKKKEKKGEKTEKSDKNAEESVNKGKKLKAKVLSDKQDERDLTTCDREVREELSTSTKAGEKSQSNSNDDGGDDSDNWESFYDESGDCLNPEHLEELSRLTGIDNPEVQKTQYDFYSFTPRDVELDDEEFGHIVEIYNFSPDLKTQDLMQALSMFRSKGFDIKWVDDTHALGIFSSHISAEEAIKLCSSPLMKLRPVSQGTPESRKKATNCFEFLQPYKERPQTSKLLADRLVTGALGIRSKLTREDRVKEREKLKEAKNKKQQEKIQKAQMWGD</sequence>
<feature type="compositionally biased region" description="Basic and acidic residues" evidence="1">
    <location>
        <begin position="935"/>
        <end position="954"/>
    </location>
</feature>
<dbReference type="EMBL" id="CALNXI010000017">
    <property type="protein sequence ID" value="CAH3014958.1"/>
    <property type="molecule type" value="Genomic_DNA"/>
</dbReference>
<evidence type="ECO:0000313" key="4">
    <source>
        <dbReference type="Proteomes" id="UP001159427"/>
    </source>
</evidence>
<organism evidence="3 4">
    <name type="scientific">Porites evermanni</name>
    <dbReference type="NCBI Taxonomy" id="104178"/>
    <lineage>
        <taxon>Eukaryota</taxon>
        <taxon>Metazoa</taxon>
        <taxon>Cnidaria</taxon>
        <taxon>Anthozoa</taxon>
        <taxon>Hexacorallia</taxon>
        <taxon>Scleractinia</taxon>
        <taxon>Fungiina</taxon>
        <taxon>Poritidae</taxon>
        <taxon>Porites</taxon>
    </lineage>
</organism>